<dbReference type="GO" id="GO:0016787">
    <property type="term" value="F:hydrolase activity"/>
    <property type="evidence" value="ECO:0007669"/>
    <property type="project" value="UniProtKB-KW"/>
</dbReference>
<feature type="domain" description="Integrase catalytic" evidence="4">
    <location>
        <begin position="1"/>
        <end position="149"/>
    </location>
</feature>
<protein>
    <recommendedName>
        <fullName evidence="4">Integrase catalytic domain-containing protein</fullName>
    </recommendedName>
</protein>
<keyword evidence="2" id="KW-0378">Hydrolase</keyword>
<dbReference type="Proteomes" id="UP001279734">
    <property type="component" value="Unassembled WGS sequence"/>
</dbReference>
<comment type="caution">
    <text evidence="5">The sequence shown here is derived from an EMBL/GenBank/DDBJ whole genome shotgun (WGS) entry which is preliminary data.</text>
</comment>
<dbReference type="InterPro" id="IPR036397">
    <property type="entry name" value="RNaseH_sf"/>
</dbReference>
<dbReference type="PANTHER" id="PTHR42648">
    <property type="entry name" value="TRANSPOSASE, PUTATIVE-RELATED"/>
    <property type="match status" value="1"/>
</dbReference>
<gene>
    <name evidence="5" type="ORF">Nepgr_005962</name>
</gene>
<evidence type="ECO:0000256" key="3">
    <source>
        <dbReference type="SAM" id="MobiDB-lite"/>
    </source>
</evidence>
<dbReference type="Pfam" id="PF07727">
    <property type="entry name" value="RVT_2"/>
    <property type="match status" value="1"/>
</dbReference>
<dbReference type="PANTHER" id="PTHR42648:SF28">
    <property type="entry name" value="TRANSPOSON-ENCODED PROTEIN WITH RIBONUCLEASE H-LIKE AND RETROVIRUS ZINC FINGER-LIKE DOMAINS"/>
    <property type="match status" value="1"/>
</dbReference>
<dbReference type="SUPFAM" id="SSF53098">
    <property type="entry name" value="Ribonuclease H-like"/>
    <property type="match status" value="1"/>
</dbReference>
<evidence type="ECO:0000259" key="4">
    <source>
        <dbReference type="PROSITE" id="PS50994"/>
    </source>
</evidence>
<dbReference type="AlphaFoldDB" id="A0AAD3XGZ0"/>
<dbReference type="InterPro" id="IPR012337">
    <property type="entry name" value="RNaseH-like_sf"/>
</dbReference>
<organism evidence="5 6">
    <name type="scientific">Nepenthes gracilis</name>
    <name type="common">Slender pitcher plant</name>
    <dbReference type="NCBI Taxonomy" id="150966"/>
    <lineage>
        <taxon>Eukaryota</taxon>
        <taxon>Viridiplantae</taxon>
        <taxon>Streptophyta</taxon>
        <taxon>Embryophyta</taxon>
        <taxon>Tracheophyta</taxon>
        <taxon>Spermatophyta</taxon>
        <taxon>Magnoliopsida</taxon>
        <taxon>eudicotyledons</taxon>
        <taxon>Gunneridae</taxon>
        <taxon>Pentapetalae</taxon>
        <taxon>Caryophyllales</taxon>
        <taxon>Nepenthaceae</taxon>
        <taxon>Nepenthes</taxon>
    </lineage>
</organism>
<evidence type="ECO:0000256" key="1">
    <source>
        <dbReference type="ARBA" id="ARBA00022723"/>
    </source>
</evidence>
<accession>A0AAD3XGZ0</accession>
<dbReference type="Gene3D" id="3.30.420.10">
    <property type="entry name" value="Ribonuclease H-like superfamily/Ribonuclease H"/>
    <property type="match status" value="1"/>
</dbReference>
<sequence length="362" mass="40317">MAGKQRRVSFSGDVSSKRSEVLELVHTDTKDQVAGTFQQFHVLVERETGRRLKAVQSDNGGEYIGTFDAYCRAHSIRHQKTPPKTPQLNGVAERMNRTLMERVRCMLFEARLPGSFWVEALRTAAHVINRSPCKPLDGEVPEQIWTGKEPVYSHLRTFGCKAFVHVSRDERTKLEPKIMHCVFLGYGEDEFGYRFYDPKGKKLVRSRDVVFVEDETIEDIGKEQKSPPTTSRTDRVDTDVVRLVTSESDVGGSGVAGNTSSGRGGPSKTVVQGEASATEDTSKPRHKARLVVKGFGQRKGVDFDEIFAPVVKMSSVRVVLGLAAALDLEIEQLNVRTAFLHGDLGEEIYMEQPEGFAVKGKE</sequence>
<dbReference type="InterPro" id="IPR057670">
    <property type="entry name" value="SH3_retrovirus"/>
</dbReference>
<name>A0AAD3XGZ0_NEPGR</name>
<dbReference type="GO" id="GO:0015074">
    <property type="term" value="P:DNA integration"/>
    <property type="evidence" value="ECO:0007669"/>
    <property type="project" value="InterPro"/>
</dbReference>
<dbReference type="InterPro" id="IPR013103">
    <property type="entry name" value="RVT_2"/>
</dbReference>
<proteinExistence type="predicted"/>
<dbReference type="InterPro" id="IPR039537">
    <property type="entry name" value="Retrotran_Ty1/copia-like"/>
</dbReference>
<dbReference type="EMBL" id="BSYO01000004">
    <property type="protein sequence ID" value="GMH04123.1"/>
    <property type="molecule type" value="Genomic_DNA"/>
</dbReference>
<evidence type="ECO:0000256" key="2">
    <source>
        <dbReference type="ARBA" id="ARBA00022801"/>
    </source>
</evidence>
<keyword evidence="1" id="KW-0479">Metal-binding</keyword>
<dbReference type="InterPro" id="IPR001584">
    <property type="entry name" value="Integrase_cat-core"/>
</dbReference>
<feature type="region of interest" description="Disordered" evidence="3">
    <location>
        <begin position="247"/>
        <end position="285"/>
    </location>
</feature>
<reference evidence="5" key="1">
    <citation type="submission" date="2023-05" db="EMBL/GenBank/DDBJ databases">
        <title>Nepenthes gracilis genome sequencing.</title>
        <authorList>
            <person name="Fukushima K."/>
        </authorList>
    </citation>
    <scope>NUCLEOTIDE SEQUENCE</scope>
    <source>
        <strain evidence="5">SING2019-196</strain>
    </source>
</reference>
<dbReference type="GO" id="GO:0046872">
    <property type="term" value="F:metal ion binding"/>
    <property type="evidence" value="ECO:0007669"/>
    <property type="project" value="UniProtKB-KW"/>
</dbReference>
<evidence type="ECO:0000313" key="6">
    <source>
        <dbReference type="Proteomes" id="UP001279734"/>
    </source>
</evidence>
<keyword evidence="6" id="KW-1185">Reference proteome</keyword>
<dbReference type="Pfam" id="PF25597">
    <property type="entry name" value="SH3_retrovirus"/>
    <property type="match status" value="1"/>
</dbReference>
<dbReference type="PROSITE" id="PS50994">
    <property type="entry name" value="INTEGRASE"/>
    <property type="match status" value="1"/>
</dbReference>
<dbReference type="GO" id="GO:0003676">
    <property type="term" value="F:nucleic acid binding"/>
    <property type="evidence" value="ECO:0007669"/>
    <property type="project" value="InterPro"/>
</dbReference>
<evidence type="ECO:0000313" key="5">
    <source>
        <dbReference type="EMBL" id="GMH04123.1"/>
    </source>
</evidence>